<keyword evidence="3" id="KW-1185">Reference proteome</keyword>
<evidence type="ECO:0000313" key="3">
    <source>
        <dbReference type="Proteomes" id="UP000566819"/>
    </source>
</evidence>
<name>A0A8H4VY43_9HELO</name>
<dbReference type="Proteomes" id="UP000566819">
    <property type="component" value="Unassembled WGS sequence"/>
</dbReference>
<protein>
    <submittedName>
        <fullName evidence="2">Uncharacterized protein</fullName>
    </submittedName>
</protein>
<dbReference type="EMBL" id="JAAMPI010001138">
    <property type="protein sequence ID" value="KAF4626517.1"/>
    <property type="molecule type" value="Genomic_DNA"/>
</dbReference>
<evidence type="ECO:0000313" key="2">
    <source>
        <dbReference type="EMBL" id="KAF4626517.1"/>
    </source>
</evidence>
<accession>A0A8H4VY43</accession>
<feature type="region of interest" description="Disordered" evidence="1">
    <location>
        <begin position="117"/>
        <end position="142"/>
    </location>
</feature>
<reference evidence="2 3" key="1">
    <citation type="submission" date="2020-03" db="EMBL/GenBank/DDBJ databases">
        <title>Draft Genome Sequence of Cudoniella acicularis.</title>
        <authorList>
            <person name="Buettner E."/>
            <person name="Kellner H."/>
        </authorList>
    </citation>
    <scope>NUCLEOTIDE SEQUENCE [LARGE SCALE GENOMIC DNA]</scope>
    <source>
        <strain evidence="2 3">DSM 108380</strain>
    </source>
</reference>
<proteinExistence type="predicted"/>
<organism evidence="2 3">
    <name type="scientific">Cudoniella acicularis</name>
    <dbReference type="NCBI Taxonomy" id="354080"/>
    <lineage>
        <taxon>Eukaryota</taxon>
        <taxon>Fungi</taxon>
        <taxon>Dikarya</taxon>
        <taxon>Ascomycota</taxon>
        <taxon>Pezizomycotina</taxon>
        <taxon>Leotiomycetes</taxon>
        <taxon>Helotiales</taxon>
        <taxon>Tricladiaceae</taxon>
        <taxon>Cudoniella</taxon>
    </lineage>
</organism>
<dbReference type="OrthoDB" id="286814at2759"/>
<feature type="region of interest" description="Disordered" evidence="1">
    <location>
        <begin position="1"/>
        <end position="33"/>
    </location>
</feature>
<dbReference type="AlphaFoldDB" id="A0A8H4VY43"/>
<gene>
    <name evidence="2" type="ORF">G7Y89_g11645</name>
</gene>
<evidence type="ECO:0000256" key="1">
    <source>
        <dbReference type="SAM" id="MobiDB-lite"/>
    </source>
</evidence>
<comment type="caution">
    <text evidence="2">The sequence shown here is derived from an EMBL/GenBank/DDBJ whole genome shotgun (WGS) entry which is preliminary data.</text>
</comment>
<sequence length="228" mass="24888">MSSPESMVSDSSSRSSRSSSISSASSLMSAPISSKSLDVQARCRYAKLCSERQNRTVIATVPEGYCDNGPTSSPESYTGPVGKDFLDLSLDTPLVRREVDMEYFSKDEEAARALQELHNHPRSVESPNRAGAKRSRPQSIDNSLQENVREMLSGRYLSIESNWSEDLIRSRALRTSPTQVAVRPTSNSSMGRKRVCCASEAARSLPQNNLHPALGGFGGPGMWEGILN</sequence>